<evidence type="ECO:0000313" key="7">
    <source>
        <dbReference type="Proteomes" id="UP001500851"/>
    </source>
</evidence>
<keyword evidence="3" id="KW-0238">DNA-binding</keyword>
<dbReference type="RefSeq" id="WP_344030743.1">
    <property type="nucleotide sequence ID" value="NZ_BAAAOB010000001.1"/>
</dbReference>
<name>A0ABN2LDW8_9MICO</name>
<organism evidence="6 7">
    <name type="scientific">Leucobacter iarius</name>
    <dbReference type="NCBI Taxonomy" id="333963"/>
    <lineage>
        <taxon>Bacteria</taxon>
        <taxon>Bacillati</taxon>
        <taxon>Actinomycetota</taxon>
        <taxon>Actinomycetes</taxon>
        <taxon>Micrococcales</taxon>
        <taxon>Microbacteriaceae</taxon>
        <taxon>Leucobacter</taxon>
    </lineage>
</organism>
<dbReference type="PROSITE" id="PS50931">
    <property type="entry name" value="HTH_LYSR"/>
    <property type="match status" value="1"/>
</dbReference>
<dbReference type="Gene3D" id="1.10.10.10">
    <property type="entry name" value="Winged helix-like DNA-binding domain superfamily/Winged helix DNA-binding domain"/>
    <property type="match status" value="1"/>
</dbReference>
<dbReference type="InterPro" id="IPR036388">
    <property type="entry name" value="WH-like_DNA-bd_sf"/>
</dbReference>
<reference evidence="6 7" key="1">
    <citation type="journal article" date="2019" name="Int. J. Syst. Evol. Microbiol.">
        <title>The Global Catalogue of Microorganisms (GCM) 10K type strain sequencing project: providing services to taxonomists for standard genome sequencing and annotation.</title>
        <authorList>
            <consortium name="The Broad Institute Genomics Platform"/>
            <consortium name="The Broad Institute Genome Sequencing Center for Infectious Disease"/>
            <person name="Wu L."/>
            <person name="Ma J."/>
        </authorList>
    </citation>
    <scope>NUCLEOTIDE SEQUENCE [LARGE SCALE GENOMIC DNA]</scope>
    <source>
        <strain evidence="6 7">JCM 14736</strain>
    </source>
</reference>
<dbReference type="Proteomes" id="UP001500851">
    <property type="component" value="Unassembled WGS sequence"/>
</dbReference>
<dbReference type="SUPFAM" id="SSF53850">
    <property type="entry name" value="Periplasmic binding protein-like II"/>
    <property type="match status" value="1"/>
</dbReference>
<feature type="domain" description="HTH lysR-type" evidence="5">
    <location>
        <begin position="4"/>
        <end position="61"/>
    </location>
</feature>
<proteinExistence type="inferred from homology"/>
<protein>
    <submittedName>
        <fullName evidence="6">LysR family transcriptional regulator</fullName>
    </submittedName>
</protein>
<dbReference type="PRINTS" id="PR00039">
    <property type="entry name" value="HTHLYSR"/>
</dbReference>
<sequence>MDVPELAELELLDAVARTGSLSAAARELGVSQQAVSSRLRGMERRLGLPLVSRSAAGAVPTETGSAVLAGAREVLAAARRLAETVDGLRGTAGRALAVAASQTIAAHLLPGWVLDMRRAQADRGRAPAETELRTGNSTEVIRLVREGRADLGFIESPLAPSGLAVRAVRTDRMVLVVAPDHPWARRERGVALAELADTPLVAREVGSGTREAFETEVRRRLGRAPAAPAVVLSTEAAVRSAVAGGLGPAVLSDLTVADDLRLGRMRAVEMLGEPITRPLAAVWRGNERDLFGAARDLVGAAAAQPRA</sequence>
<dbReference type="Pfam" id="PF00126">
    <property type="entry name" value="HTH_1"/>
    <property type="match status" value="1"/>
</dbReference>
<dbReference type="InterPro" id="IPR005119">
    <property type="entry name" value="LysR_subst-bd"/>
</dbReference>
<dbReference type="PANTHER" id="PTHR30126">
    <property type="entry name" value="HTH-TYPE TRANSCRIPTIONAL REGULATOR"/>
    <property type="match status" value="1"/>
</dbReference>
<dbReference type="EMBL" id="BAAAOB010000001">
    <property type="protein sequence ID" value="GAA1785383.1"/>
    <property type="molecule type" value="Genomic_DNA"/>
</dbReference>
<evidence type="ECO:0000256" key="4">
    <source>
        <dbReference type="ARBA" id="ARBA00023163"/>
    </source>
</evidence>
<evidence type="ECO:0000256" key="3">
    <source>
        <dbReference type="ARBA" id="ARBA00023125"/>
    </source>
</evidence>
<evidence type="ECO:0000313" key="6">
    <source>
        <dbReference type="EMBL" id="GAA1785383.1"/>
    </source>
</evidence>
<keyword evidence="2" id="KW-0805">Transcription regulation</keyword>
<dbReference type="SUPFAM" id="SSF46785">
    <property type="entry name" value="Winged helix' DNA-binding domain"/>
    <property type="match status" value="1"/>
</dbReference>
<dbReference type="PANTHER" id="PTHR30126:SF39">
    <property type="entry name" value="HTH-TYPE TRANSCRIPTIONAL REGULATOR CYSL"/>
    <property type="match status" value="1"/>
</dbReference>
<dbReference type="Pfam" id="PF03466">
    <property type="entry name" value="LysR_substrate"/>
    <property type="match status" value="1"/>
</dbReference>
<keyword evidence="7" id="KW-1185">Reference proteome</keyword>
<evidence type="ECO:0000259" key="5">
    <source>
        <dbReference type="PROSITE" id="PS50931"/>
    </source>
</evidence>
<evidence type="ECO:0000256" key="1">
    <source>
        <dbReference type="ARBA" id="ARBA00009437"/>
    </source>
</evidence>
<comment type="similarity">
    <text evidence="1">Belongs to the LysR transcriptional regulatory family.</text>
</comment>
<dbReference type="Gene3D" id="3.40.190.10">
    <property type="entry name" value="Periplasmic binding protein-like II"/>
    <property type="match status" value="2"/>
</dbReference>
<accession>A0ABN2LDW8</accession>
<comment type="caution">
    <text evidence="6">The sequence shown here is derived from an EMBL/GenBank/DDBJ whole genome shotgun (WGS) entry which is preliminary data.</text>
</comment>
<keyword evidence="4" id="KW-0804">Transcription</keyword>
<evidence type="ECO:0000256" key="2">
    <source>
        <dbReference type="ARBA" id="ARBA00023015"/>
    </source>
</evidence>
<dbReference type="InterPro" id="IPR000847">
    <property type="entry name" value="LysR_HTH_N"/>
</dbReference>
<gene>
    <name evidence="6" type="ORF">GCM10009768_12850</name>
</gene>
<dbReference type="InterPro" id="IPR036390">
    <property type="entry name" value="WH_DNA-bd_sf"/>
</dbReference>